<accession>A0AAV3ZEX3</accession>
<protein>
    <submittedName>
        <fullName evidence="2">Uncharacterized protein</fullName>
    </submittedName>
</protein>
<evidence type="ECO:0000313" key="3">
    <source>
        <dbReference type="Proteomes" id="UP000735302"/>
    </source>
</evidence>
<dbReference type="EMBL" id="BLXT01002310">
    <property type="protein sequence ID" value="GFN93007.1"/>
    <property type="molecule type" value="Genomic_DNA"/>
</dbReference>
<evidence type="ECO:0000256" key="1">
    <source>
        <dbReference type="SAM" id="MobiDB-lite"/>
    </source>
</evidence>
<evidence type="ECO:0000313" key="2">
    <source>
        <dbReference type="EMBL" id="GFN93007.1"/>
    </source>
</evidence>
<proteinExistence type="predicted"/>
<dbReference type="AlphaFoldDB" id="A0AAV3ZEX3"/>
<reference evidence="2 3" key="1">
    <citation type="journal article" date="2021" name="Elife">
        <title>Chloroplast acquisition without the gene transfer in kleptoplastic sea slugs, Plakobranchus ocellatus.</title>
        <authorList>
            <person name="Maeda T."/>
            <person name="Takahashi S."/>
            <person name="Yoshida T."/>
            <person name="Shimamura S."/>
            <person name="Takaki Y."/>
            <person name="Nagai Y."/>
            <person name="Toyoda A."/>
            <person name="Suzuki Y."/>
            <person name="Arimoto A."/>
            <person name="Ishii H."/>
            <person name="Satoh N."/>
            <person name="Nishiyama T."/>
            <person name="Hasebe M."/>
            <person name="Maruyama T."/>
            <person name="Minagawa J."/>
            <person name="Obokata J."/>
            <person name="Shigenobu S."/>
        </authorList>
    </citation>
    <scope>NUCLEOTIDE SEQUENCE [LARGE SCALE GENOMIC DNA]</scope>
</reference>
<sequence length="72" mass="7447">MKWPGHAKLVKNSHSLASRPLASGPGHFTKRSGGVGGTVDSESAMKSAGTLLSQVRAPLLAPLLDGEPESLR</sequence>
<keyword evidence="3" id="KW-1185">Reference proteome</keyword>
<gene>
    <name evidence="2" type="ORF">PoB_001951300</name>
</gene>
<dbReference type="Proteomes" id="UP000735302">
    <property type="component" value="Unassembled WGS sequence"/>
</dbReference>
<name>A0AAV3ZEX3_9GAST</name>
<feature type="region of interest" description="Disordered" evidence="1">
    <location>
        <begin position="1"/>
        <end position="43"/>
    </location>
</feature>
<organism evidence="2 3">
    <name type="scientific">Plakobranchus ocellatus</name>
    <dbReference type="NCBI Taxonomy" id="259542"/>
    <lineage>
        <taxon>Eukaryota</taxon>
        <taxon>Metazoa</taxon>
        <taxon>Spiralia</taxon>
        <taxon>Lophotrochozoa</taxon>
        <taxon>Mollusca</taxon>
        <taxon>Gastropoda</taxon>
        <taxon>Heterobranchia</taxon>
        <taxon>Euthyneura</taxon>
        <taxon>Panpulmonata</taxon>
        <taxon>Sacoglossa</taxon>
        <taxon>Placobranchoidea</taxon>
        <taxon>Plakobranchidae</taxon>
        <taxon>Plakobranchus</taxon>
    </lineage>
</organism>
<comment type="caution">
    <text evidence="2">The sequence shown here is derived from an EMBL/GenBank/DDBJ whole genome shotgun (WGS) entry which is preliminary data.</text>
</comment>